<evidence type="ECO:0000256" key="4">
    <source>
        <dbReference type="ARBA" id="ARBA00023014"/>
    </source>
</evidence>
<dbReference type="InterPro" id="IPR023170">
    <property type="entry name" value="HhH_base_excis_C"/>
</dbReference>
<keyword evidence="1" id="KW-0004">4Fe-4S</keyword>
<evidence type="ECO:0000256" key="2">
    <source>
        <dbReference type="ARBA" id="ARBA00022723"/>
    </source>
</evidence>
<keyword evidence="7" id="KW-1185">Reference proteome</keyword>
<sequence>MKTVDCPLPFDSLADCLEWIEPRLLDAHQRHLGGEQVEAMPWWPAGYATDSEDRAFEIAVGAVLTQNTNWRNVEKALANLHAAKVLTAADILALEDENLAELIRPSGFYRIKTRRLKAMTCAWHEAGGLAALKNRPTGELRDWLLAIHGVGHETADDILLYALERPVWVIDTYTRRLFHRLGFPETAARKYDQLADDLLTHTQEPTATRLARWHGLIVEHAKAHCRVKPACAECPLRERCLHGVGRETIGRLPVLRLG</sequence>
<keyword evidence="3" id="KW-0408">Iron</keyword>
<evidence type="ECO:0000256" key="1">
    <source>
        <dbReference type="ARBA" id="ARBA00022485"/>
    </source>
</evidence>
<dbReference type="SMART" id="SM00478">
    <property type="entry name" value="ENDO3c"/>
    <property type="match status" value="1"/>
</dbReference>
<dbReference type="CDD" id="cd00056">
    <property type="entry name" value="ENDO3c"/>
    <property type="match status" value="1"/>
</dbReference>
<dbReference type="PANTHER" id="PTHR10359:SF19">
    <property type="entry name" value="DNA REPAIR GLYCOSYLASE MJ1434-RELATED"/>
    <property type="match status" value="1"/>
</dbReference>
<name>A0ABZ0Z0V6_9GAMM</name>
<evidence type="ECO:0000256" key="3">
    <source>
        <dbReference type="ARBA" id="ARBA00023004"/>
    </source>
</evidence>
<gene>
    <name evidence="6" type="ORF">SR882_04305</name>
</gene>
<feature type="domain" description="HhH-GPD" evidence="5">
    <location>
        <begin position="64"/>
        <end position="223"/>
    </location>
</feature>
<evidence type="ECO:0000313" key="7">
    <source>
        <dbReference type="Proteomes" id="UP001327459"/>
    </source>
</evidence>
<dbReference type="Gene3D" id="1.10.1670.10">
    <property type="entry name" value="Helix-hairpin-Helix base-excision DNA repair enzymes (C-terminal)"/>
    <property type="match status" value="1"/>
</dbReference>
<dbReference type="InterPro" id="IPR011257">
    <property type="entry name" value="DNA_glycosylase"/>
</dbReference>
<accession>A0ABZ0Z0V6</accession>
<organism evidence="6 7">
    <name type="scientific">Guyparkeria halophila</name>
    <dbReference type="NCBI Taxonomy" id="47960"/>
    <lineage>
        <taxon>Bacteria</taxon>
        <taxon>Pseudomonadati</taxon>
        <taxon>Pseudomonadota</taxon>
        <taxon>Gammaproteobacteria</taxon>
        <taxon>Chromatiales</taxon>
        <taxon>Thioalkalibacteraceae</taxon>
        <taxon>Guyparkeria</taxon>
    </lineage>
</organism>
<keyword evidence="6" id="KW-0255">Endonuclease</keyword>
<dbReference type="EMBL" id="CP140153">
    <property type="protein sequence ID" value="WQH17132.1"/>
    <property type="molecule type" value="Genomic_DNA"/>
</dbReference>
<keyword evidence="2" id="KW-0479">Metal-binding</keyword>
<evidence type="ECO:0000259" key="5">
    <source>
        <dbReference type="SMART" id="SM00478"/>
    </source>
</evidence>
<dbReference type="PANTHER" id="PTHR10359">
    <property type="entry name" value="A/G-SPECIFIC ADENINE GLYCOSYLASE/ENDONUCLEASE III"/>
    <property type="match status" value="1"/>
</dbReference>
<dbReference type="Gene3D" id="1.10.340.30">
    <property type="entry name" value="Hypothetical protein, domain 2"/>
    <property type="match status" value="1"/>
</dbReference>
<keyword evidence="4" id="KW-0411">Iron-sulfur</keyword>
<keyword evidence="6" id="KW-0378">Hydrolase</keyword>
<keyword evidence="6" id="KW-0540">Nuclease</keyword>
<reference evidence="6 7" key="1">
    <citation type="submission" date="2023-11" db="EMBL/GenBank/DDBJ databases">
        <title>MicrobeMod: A computational toolkit for identifying prokaryotic methylation and restriction-modification with nanopore sequencing.</title>
        <authorList>
            <person name="Crits-Christoph A."/>
            <person name="Kang S.C."/>
            <person name="Lee H."/>
            <person name="Ostrov N."/>
        </authorList>
    </citation>
    <scope>NUCLEOTIDE SEQUENCE [LARGE SCALE GENOMIC DNA]</scope>
    <source>
        <strain evidence="6 7">ATCC 49870</strain>
    </source>
</reference>
<evidence type="ECO:0000313" key="6">
    <source>
        <dbReference type="EMBL" id="WQH17132.1"/>
    </source>
</evidence>
<dbReference type="GO" id="GO:0004519">
    <property type="term" value="F:endonuclease activity"/>
    <property type="evidence" value="ECO:0007669"/>
    <property type="project" value="UniProtKB-KW"/>
</dbReference>
<protein>
    <submittedName>
        <fullName evidence="6">Endonuclease</fullName>
    </submittedName>
</protein>
<dbReference type="SUPFAM" id="SSF48150">
    <property type="entry name" value="DNA-glycosylase"/>
    <property type="match status" value="1"/>
</dbReference>
<dbReference type="Pfam" id="PF00730">
    <property type="entry name" value="HhH-GPD"/>
    <property type="match status" value="1"/>
</dbReference>
<proteinExistence type="predicted"/>
<dbReference type="Proteomes" id="UP001327459">
    <property type="component" value="Chromosome"/>
</dbReference>
<dbReference type="InterPro" id="IPR003265">
    <property type="entry name" value="HhH-GPD_domain"/>
</dbReference>